<proteinExistence type="predicted"/>
<sequence length="54" mass="5874">MKDKLSTLADLVGQATRRENRHMLVIVLALVLVGSVIGIGAAFPLLSPFLYSMF</sequence>
<accession>A0A518BIB9</accession>
<keyword evidence="1" id="KW-0472">Membrane</keyword>
<evidence type="ECO:0000256" key="1">
    <source>
        <dbReference type="SAM" id="Phobius"/>
    </source>
</evidence>
<reference evidence="2 3" key="1">
    <citation type="submission" date="2019-02" db="EMBL/GenBank/DDBJ databases">
        <title>Deep-cultivation of Planctomycetes and their phenomic and genomic characterization uncovers novel biology.</title>
        <authorList>
            <person name="Wiegand S."/>
            <person name="Jogler M."/>
            <person name="Boedeker C."/>
            <person name="Pinto D."/>
            <person name="Vollmers J."/>
            <person name="Rivas-Marin E."/>
            <person name="Kohn T."/>
            <person name="Peeters S.H."/>
            <person name="Heuer A."/>
            <person name="Rast P."/>
            <person name="Oberbeckmann S."/>
            <person name="Bunk B."/>
            <person name="Jeske O."/>
            <person name="Meyerdierks A."/>
            <person name="Storesund J.E."/>
            <person name="Kallscheuer N."/>
            <person name="Luecker S."/>
            <person name="Lage O.M."/>
            <person name="Pohl T."/>
            <person name="Merkel B.J."/>
            <person name="Hornburger P."/>
            <person name="Mueller R.-W."/>
            <person name="Bruemmer F."/>
            <person name="Labrenz M."/>
            <person name="Spormann A.M."/>
            <person name="Op den Camp H."/>
            <person name="Overmann J."/>
            <person name="Amann R."/>
            <person name="Jetten M.S.M."/>
            <person name="Mascher T."/>
            <person name="Medema M.H."/>
            <person name="Devos D.P."/>
            <person name="Kaster A.-K."/>
            <person name="Ovreas L."/>
            <person name="Rohde M."/>
            <person name="Galperin M.Y."/>
            <person name="Jogler C."/>
        </authorList>
    </citation>
    <scope>NUCLEOTIDE SEQUENCE [LARGE SCALE GENOMIC DNA]</scope>
    <source>
        <strain evidence="2 3">Pla133</strain>
    </source>
</reference>
<evidence type="ECO:0000313" key="2">
    <source>
        <dbReference type="EMBL" id="QDU66729.1"/>
    </source>
</evidence>
<name>A0A518BIB9_9BACT</name>
<protein>
    <submittedName>
        <fullName evidence="2">Uncharacterized protein</fullName>
    </submittedName>
</protein>
<dbReference type="KEGG" id="pbap:Pla133_18050"/>
<keyword evidence="1" id="KW-0812">Transmembrane</keyword>
<gene>
    <name evidence="2" type="ORF">Pla133_18050</name>
</gene>
<organism evidence="2 3">
    <name type="scientific">Engelhardtia mirabilis</name>
    <dbReference type="NCBI Taxonomy" id="2528011"/>
    <lineage>
        <taxon>Bacteria</taxon>
        <taxon>Pseudomonadati</taxon>
        <taxon>Planctomycetota</taxon>
        <taxon>Planctomycetia</taxon>
        <taxon>Planctomycetia incertae sedis</taxon>
        <taxon>Engelhardtia</taxon>
    </lineage>
</organism>
<keyword evidence="3" id="KW-1185">Reference proteome</keyword>
<evidence type="ECO:0000313" key="3">
    <source>
        <dbReference type="Proteomes" id="UP000316921"/>
    </source>
</evidence>
<feature type="transmembrane region" description="Helical" evidence="1">
    <location>
        <begin position="24"/>
        <end position="46"/>
    </location>
</feature>
<dbReference type="EMBL" id="CP036287">
    <property type="protein sequence ID" value="QDU66729.1"/>
    <property type="molecule type" value="Genomic_DNA"/>
</dbReference>
<keyword evidence="1" id="KW-1133">Transmembrane helix</keyword>
<dbReference type="Proteomes" id="UP000316921">
    <property type="component" value="Chromosome"/>
</dbReference>
<dbReference type="RefSeq" id="WP_419192266.1">
    <property type="nucleotide sequence ID" value="NZ_CP036287.1"/>
</dbReference>
<dbReference type="AlphaFoldDB" id="A0A518BIB9"/>